<evidence type="ECO:0000313" key="1">
    <source>
        <dbReference type="EMBL" id="KLK92269.1"/>
    </source>
</evidence>
<evidence type="ECO:0000313" key="2">
    <source>
        <dbReference type="Proteomes" id="UP000035489"/>
    </source>
</evidence>
<keyword evidence="2" id="KW-1185">Reference proteome</keyword>
<name>A0A0H1RB14_9HYPH</name>
<dbReference type="Proteomes" id="UP000035489">
    <property type="component" value="Unassembled WGS sequence"/>
</dbReference>
<dbReference type="AlphaFoldDB" id="A0A0H1RB14"/>
<accession>A0A0H1RB14</accession>
<organism evidence="1 2">
    <name type="scientific">Microvirga vignae</name>
    <dbReference type="NCBI Taxonomy" id="1225564"/>
    <lineage>
        <taxon>Bacteria</taxon>
        <taxon>Pseudomonadati</taxon>
        <taxon>Pseudomonadota</taxon>
        <taxon>Alphaproteobacteria</taxon>
        <taxon>Hyphomicrobiales</taxon>
        <taxon>Methylobacteriaceae</taxon>
        <taxon>Microvirga</taxon>
    </lineage>
</organism>
<comment type="caution">
    <text evidence="1">The sequence shown here is derived from an EMBL/GenBank/DDBJ whole genome shotgun (WGS) entry which is preliminary data.</text>
</comment>
<reference evidence="1 2" key="1">
    <citation type="submission" date="2015-05" db="EMBL/GenBank/DDBJ databases">
        <title>Draft genome sequence of Microvirga vignae strain BR3299, a novel nitrogen fixing bacteria isolated from Brazil semi-aired region.</title>
        <authorList>
            <person name="Zilli J.E."/>
            <person name="Passos S.R."/>
            <person name="Leite J."/>
            <person name="Baldani J.I."/>
            <person name="Xavier G.R."/>
            <person name="Rumjaneck N.G."/>
            <person name="Simoes-Araujo J.L."/>
        </authorList>
    </citation>
    <scope>NUCLEOTIDE SEQUENCE [LARGE SCALE GENOMIC DNA]</scope>
    <source>
        <strain evidence="1 2">BR3299</strain>
    </source>
</reference>
<gene>
    <name evidence="1" type="ORF">AA309_14820</name>
</gene>
<proteinExistence type="predicted"/>
<dbReference type="PATRIC" id="fig|1225564.3.peg.3850"/>
<sequence>MPAWMSILRQNDMSNGLGQPVGGLDDCVPIRHGKCAAREDVILNIHDHRDVRITQFDRVLLGHLQRPRLTRELS</sequence>
<protein>
    <submittedName>
        <fullName evidence="1">Uncharacterized protein</fullName>
    </submittedName>
</protein>
<dbReference type="EMBL" id="LCYG01000037">
    <property type="protein sequence ID" value="KLK92269.1"/>
    <property type="molecule type" value="Genomic_DNA"/>
</dbReference>